<accession>A0A1J1JMZ8</accession>
<gene>
    <name evidence="1" type="ORF">PLAM_mp0056</name>
</gene>
<dbReference type="EMBL" id="LO018305">
    <property type="protein sequence ID" value="CUM62351.1"/>
    <property type="molecule type" value="Genomic_DNA"/>
</dbReference>
<organism evidence="1">
    <name type="scientific">Planktothrix agardhii</name>
    <name type="common">Oscillatoria agardhii</name>
    <dbReference type="NCBI Taxonomy" id="1160"/>
    <lineage>
        <taxon>Bacteria</taxon>
        <taxon>Bacillati</taxon>
        <taxon>Cyanobacteriota</taxon>
        <taxon>Cyanophyceae</taxon>
        <taxon>Oscillatoriophycideae</taxon>
        <taxon>Oscillatoriales</taxon>
        <taxon>Microcoleaceae</taxon>
        <taxon>Planktothrix</taxon>
    </lineage>
</organism>
<proteinExistence type="predicted"/>
<protein>
    <submittedName>
        <fullName evidence="1">Uncharacterized protein</fullName>
    </submittedName>
</protein>
<evidence type="ECO:0000313" key="1">
    <source>
        <dbReference type="EMBL" id="CUM62351.1"/>
    </source>
</evidence>
<name>A0A1J1JMZ8_PLAAG</name>
<sequence>MLAQKSDKSSSLLDLSNWINSEDLSKCLCGDKYSIPGLDSSLCKSCGWQTHRHELIRQYYEYDHLENGKPLKLNPDELTESQAKTILLKFTKFKSKSTKSINN</sequence>
<dbReference type="AlphaFoldDB" id="A0A1J1JMZ8"/>
<reference evidence="1" key="1">
    <citation type="submission" date="2015-09" db="EMBL/GenBank/DDBJ databases">
        <authorList>
            <person name="Jackson K.R."/>
            <person name="Lunt B.L."/>
            <person name="Fisher J.N.B."/>
            <person name="Gardner A.V."/>
            <person name="Bailey M.E."/>
            <person name="Deus L.M."/>
            <person name="Earl A.S."/>
            <person name="Gibby P.D."/>
            <person name="Hartmann K.A."/>
            <person name="Liu J.E."/>
            <person name="Manci A.M."/>
            <person name="Nielsen D.A."/>
            <person name="Solomon M.B."/>
            <person name="Breakwell D.P."/>
            <person name="Burnett S.H."/>
            <person name="Grose J.H."/>
        </authorList>
    </citation>
    <scope>NUCLEOTIDE SEQUENCE</scope>
    <source>
        <strain evidence="1">7805</strain>
    </source>
</reference>
<dbReference type="RefSeq" id="WP_254034934.1">
    <property type="nucleotide sequence ID" value="NZ_LR882951.1"/>
</dbReference>